<dbReference type="EMBL" id="GGEC01017155">
    <property type="protein sequence ID" value="MBW97638.1"/>
    <property type="molecule type" value="Transcribed_RNA"/>
</dbReference>
<name>A0A2P2JVY9_RHIMU</name>
<evidence type="ECO:0000313" key="1">
    <source>
        <dbReference type="EMBL" id="MBW97638.1"/>
    </source>
</evidence>
<organism evidence="1">
    <name type="scientific">Rhizophora mucronata</name>
    <name type="common">Asiatic mangrove</name>
    <dbReference type="NCBI Taxonomy" id="61149"/>
    <lineage>
        <taxon>Eukaryota</taxon>
        <taxon>Viridiplantae</taxon>
        <taxon>Streptophyta</taxon>
        <taxon>Embryophyta</taxon>
        <taxon>Tracheophyta</taxon>
        <taxon>Spermatophyta</taxon>
        <taxon>Magnoliopsida</taxon>
        <taxon>eudicotyledons</taxon>
        <taxon>Gunneridae</taxon>
        <taxon>Pentapetalae</taxon>
        <taxon>rosids</taxon>
        <taxon>fabids</taxon>
        <taxon>Malpighiales</taxon>
        <taxon>Rhizophoraceae</taxon>
        <taxon>Rhizophora</taxon>
    </lineage>
</organism>
<accession>A0A2P2JVY9</accession>
<proteinExistence type="predicted"/>
<dbReference type="AlphaFoldDB" id="A0A2P2JVY9"/>
<reference evidence="1" key="1">
    <citation type="submission" date="2018-02" db="EMBL/GenBank/DDBJ databases">
        <title>Rhizophora mucronata_Transcriptome.</title>
        <authorList>
            <person name="Meera S.P."/>
            <person name="Sreeshan A."/>
            <person name="Augustine A."/>
        </authorList>
    </citation>
    <scope>NUCLEOTIDE SEQUENCE</scope>
    <source>
        <tissue evidence="1">Leaf</tissue>
    </source>
</reference>
<sequence length="28" mass="2742">MPNLCSGSSSLSGPKKSIGLTCIISSSS</sequence>
<protein>
    <submittedName>
        <fullName evidence="1">Zinc finger family protein</fullName>
    </submittedName>
</protein>